<keyword evidence="1" id="KW-0862">Zinc</keyword>
<evidence type="ECO:0000313" key="5">
    <source>
        <dbReference type="Proteomes" id="UP001552299"/>
    </source>
</evidence>
<dbReference type="Pfam" id="PF14111">
    <property type="entry name" value="DUF4283"/>
    <property type="match status" value="1"/>
</dbReference>
<dbReference type="GO" id="GO:0008270">
    <property type="term" value="F:zinc ion binding"/>
    <property type="evidence" value="ECO:0007669"/>
    <property type="project" value="UniProtKB-KW"/>
</dbReference>
<accession>A0ABD0VT80</accession>
<gene>
    <name evidence="4" type="ORF">M5K25_001978</name>
</gene>
<feature type="region of interest" description="Disordered" evidence="2">
    <location>
        <begin position="1"/>
        <end position="29"/>
    </location>
</feature>
<keyword evidence="1" id="KW-0479">Metal-binding</keyword>
<dbReference type="PANTHER" id="PTHR31286">
    <property type="entry name" value="GLYCINE-RICH CELL WALL STRUCTURAL PROTEIN 1.8-LIKE"/>
    <property type="match status" value="1"/>
</dbReference>
<protein>
    <recommendedName>
        <fullName evidence="3">CCHC-type domain-containing protein</fullName>
    </recommendedName>
</protein>
<dbReference type="AlphaFoldDB" id="A0ABD0VT80"/>
<reference evidence="4 5" key="1">
    <citation type="journal article" date="2024" name="Plant Biotechnol. J.">
        <title>Dendrobium thyrsiflorum genome and its molecular insights into genes involved in important horticultural traits.</title>
        <authorList>
            <person name="Chen B."/>
            <person name="Wang J.Y."/>
            <person name="Zheng P.J."/>
            <person name="Li K.L."/>
            <person name="Liang Y.M."/>
            <person name="Chen X.F."/>
            <person name="Zhang C."/>
            <person name="Zhao X."/>
            <person name="He X."/>
            <person name="Zhang G.Q."/>
            <person name="Liu Z.J."/>
            <person name="Xu Q."/>
        </authorList>
    </citation>
    <scope>NUCLEOTIDE SEQUENCE [LARGE SCALE GENOMIC DNA]</scope>
    <source>
        <strain evidence="4">GZMU011</strain>
    </source>
</reference>
<keyword evidence="5" id="KW-1185">Reference proteome</keyword>
<evidence type="ECO:0000313" key="4">
    <source>
        <dbReference type="EMBL" id="KAL0927770.1"/>
    </source>
</evidence>
<dbReference type="SUPFAM" id="SSF56219">
    <property type="entry name" value="DNase I-like"/>
    <property type="match status" value="1"/>
</dbReference>
<dbReference type="Proteomes" id="UP001552299">
    <property type="component" value="Unassembled WGS sequence"/>
</dbReference>
<dbReference type="InterPro" id="IPR001878">
    <property type="entry name" value="Znf_CCHC"/>
</dbReference>
<dbReference type="PROSITE" id="PS50158">
    <property type="entry name" value="ZF_CCHC"/>
    <property type="match status" value="1"/>
</dbReference>
<dbReference type="PANTHER" id="PTHR31286:SF99">
    <property type="entry name" value="DUF4283 DOMAIN-CONTAINING PROTEIN"/>
    <property type="match status" value="1"/>
</dbReference>
<dbReference type="InterPro" id="IPR040256">
    <property type="entry name" value="At4g02000-like"/>
</dbReference>
<feature type="compositionally biased region" description="Polar residues" evidence="2">
    <location>
        <begin position="1"/>
        <end position="25"/>
    </location>
</feature>
<evidence type="ECO:0000256" key="2">
    <source>
        <dbReference type="SAM" id="MobiDB-lite"/>
    </source>
</evidence>
<dbReference type="InterPro" id="IPR036691">
    <property type="entry name" value="Endo/exonu/phosph_ase_sf"/>
</dbReference>
<keyword evidence="1" id="KW-0863">Zinc-finger</keyword>
<evidence type="ECO:0000256" key="1">
    <source>
        <dbReference type="PROSITE-ProRule" id="PRU00047"/>
    </source>
</evidence>
<dbReference type="Gene3D" id="3.60.10.10">
    <property type="entry name" value="Endonuclease/exonuclease/phosphatase"/>
    <property type="match status" value="1"/>
</dbReference>
<feature type="domain" description="CCHC-type" evidence="3">
    <location>
        <begin position="350"/>
        <end position="363"/>
    </location>
</feature>
<name>A0ABD0VT80_DENTH</name>
<proteinExistence type="predicted"/>
<comment type="caution">
    <text evidence="4">The sequence shown here is derived from an EMBL/GenBank/DDBJ whole genome shotgun (WGS) entry which is preliminary data.</text>
</comment>
<sequence length="795" mass="87443">MDFSDGQSCSGHRSTISVNNLNSSDDTPKNVFNLRMPSTAPLSFKDPSLVKTPVNVPGKGKGIVDSCFSSSKKDGISKTYDGESSSSGMQLFVSKFGVTHIADSNIGAEPPTNNLADRDLVLEKEDNEENGLSTKNSAVNPWKKRPFIKVDLSKDTQFLSDDGAAVKLFIPNVEANTSKLKLSIVVKVFGRPIPIHIISNELRRQWSVYGKFHLTILGGGWILCSFFSEDVLEKVLIGGPWFVNGHIVGMYRWSPEFSTDSLKGLSSPVWVRMPNLPLFCWDEVNVARIASQIGMPLLIDGDMFQWGRREFARICVRMELDKPLPLGVWVQGLNGRFFQKMEYERISSLCFSCGKIGHAREACGVAKGNGDSVGEVNAGAKKVTLVNADSKCAVVGPPVSGSGKLDDSNNISVLEALSGVSMLVSEEGCSTVPKSFPNISVNLFTGPSSIASEDHLHGNRFSMLEVISEEGCSLGGITGSEILEEGELVVSPKGSPSASHKDLLIEVGNKDSISDKSRPGCSKPKLLKERNSLGPLNSSSRVKMKAAFNKETKISSINREEFDKWLGVADKGSCLVSTIYGSKGVDARRKLWEDLGMYSNSKLPFIWGGDFNCILSQNDKRGGKKFSFSIGPQEMKACLNQNDFHEVKFVGPAFTWCNNKKGTARILERLDRFFLNSKALEVFNQAIVRHLARIASDHCPLILNLFSKKSGPRRGTRFEDIWLSYPASASVVAKAWSKSAFGDDMEILNKKFYRTLKALHFWSRAKHLHLSSLKDKLKEEIEELQSQESLGNSFS</sequence>
<evidence type="ECO:0000259" key="3">
    <source>
        <dbReference type="PROSITE" id="PS50158"/>
    </source>
</evidence>
<dbReference type="EMBL" id="JANQDX010000002">
    <property type="protein sequence ID" value="KAL0927770.1"/>
    <property type="molecule type" value="Genomic_DNA"/>
</dbReference>
<organism evidence="4 5">
    <name type="scientific">Dendrobium thyrsiflorum</name>
    <name type="common">Pinecone-like raceme dendrobium</name>
    <name type="synonym">Orchid</name>
    <dbReference type="NCBI Taxonomy" id="117978"/>
    <lineage>
        <taxon>Eukaryota</taxon>
        <taxon>Viridiplantae</taxon>
        <taxon>Streptophyta</taxon>
        <taxon>Embryophyta</taxon>
        <taxon>Tracheophyta</taxon>
        <taxon>Spermatophyta</taxon>
        <taxon>Magnoliopsida</taxon>
        <taxon>Liliopsida</taxon>
        <taxon>Asparagales</taxon>
        <taxon>Orchidaceae</taxon>
        <taxon>Epidendroideae</taxon>
        <taxon>Malaxideae</taxon>
        <taxon>Dendrobiinae</taxon>
        <taxon>Dendrobium</taxon>
    </lineage>
</organism>
<dbReference type="InterPro" id="IPR025558">
    <property type="entry name" value="DUF4283"/>
</dbReference>